<dbReference type="EMBL" id="PIPO01000005">
    <property type="protein sequence ID" value="RUO31106.1"/>
    <property type="molecule type" value="Genomic_DNA"/>
</dbReference>
<dbReference type="RefSeq" id="WP_126799488.1">
    <property type="nucleotide sequence ID" value="NZ_PIPO01000005.1"/>
</dbReference>
<name>A0A432WE10_9GAMM</name>
<accession>A0A432WE10</accession>
<dbReference type="AlphaFoldDB" id="A0A432WE10"/>
<sequence>MKTGNQDSRIDDVIAKAASGVRGAVDKTAEASHHANQSIRKTAHQLHKKEQQWAKSSGAYINRHPFLVVGCAVAAGFLLSKVLQRSESDE</sequence>
<evidence type="ECO:0000313" key="2">
    <source>
        <dbReference type="Proteomes" id="UP000287823"/>
    </source>
</evidence>
<gene>
    <name evidence="1" type="ORF">CWE14_11445</name>
</gene>
<proteinExistence type="predicted"/>
<organism evidence="1 2">
    <name type="scientific">Aliidiomarina soli</name>
    <dbReference type="NCBI Taxonomy" id="1928574"/>
    <lineage>
        <taxon>Bacteria</taxon>
        <taxon>Pseudomonadati</taxon>
        <taxon>Pseudomonadota</taxon>
        <taxon>Gammaproteobacteria</taxon>
        <taxon>Alteromonadales</taxon>
        <taxon>Idiomarinaceae</taxon>
        <taxon>Aliidiomarina</taxon>
    </lineage>
</organism>
<dbReference type="Proteomes" id="UP000287823">
    <property type="component" value="Unassembled WGS sequence"/>
</dbReference>
<comment type="caution">
    <text evidence="1">The sequence shown here is derived from an EMBL/GenBank/DDBJ whole genome shotgun (WGS) entry which is preliminary data.</text>
</comment>
<evidence type="ECO:0000313" key="1">
    <source>
        <dbReference type="EMBL" id="RUO31106.1"/>
    </source>
</evidence>
<protein>
    <submittedName>
        <fullName evidence="1">DUF883 domain-containing protein</fullName>
    </submittedName>
</protein>
<keyword evidence="2" id="KW-1185">Reference proteome</keyword>
<reference evidence="1 2" key="1">
    <citation type="journal article" date="2011" name="Front. Microbiol.">
        <title>Genomic signatures of strain selection and enhancement in Bacillus atrophaeus var. globigii, a historical biowarfare simulant.</title>
        <authorList>
            <person name="Gibbons H.S."/>
            <person name="Broomall S.M."/>
            <person name="McNew L.A."/>
            <person name="Daligault H."/>
            <person name="Chapman C."/>
            <person name="Bruce D."/>
            <person name="Karavis M."/>
            <person name="Krepps M."/>
            <person name="McGregor P.A."/>
            <person name="Hong C."/>
            <person name="Park K.H."/>
            <person name="Akmal A."/>
            <person name="Feldman A."/>
            <person name="Lin J.S."/>
            <person name="Chang W.E."/>
            <person name="Higgs B.W."/>
            <person name="Demirev P."/>
            <person name="Lindquist J."/>
            <person name="Liem A."/>
            <person name="Fochler E."/>
            <person name="Read T.D."/>
            <person name="Tapia R."/>
            <person name="Johnson S."/>
            <person name="Bishop-Lilly K.A."/>
            <person name="Detter C."/>
            <person name="Han C."/>
            <person name="Sozhamannan S."/>
            <person name="Rosenzweig C.N."/>
            <person name="Skowronski E.W."/>
        </authorList>
    </citation>
    <scope>NUCLEOTIDE SEQUENCE [LARGE SCALE GENOMIC DNA]</scope>
    <source>
        <strain evidence="1 2">Y4G10-17</strain>
    </source>
</reference>